<evidence type="ECO:0000259" key="11">
    <source>
        <dbReference type="Pfam" id="PF20644"/>
    </source>
</evidence>
<dbReference type="GO" id="GO:0042790">
    <property type="term" value="P:nucleolar large rRNA transcription by RNA polymerase I"/>
    <property type="evidence" value="ECO:0007669"/>
    <property type="project" value="TreeGrafter"/>
</dbReference>
<dbReference type="GO" id="GO:0070860">
    <property type="term" value="C:RNA polymerase I core factor complex"/>
    <property type="evidence" value="ECO:0007669"/>
    <property type="project" value="InterPro"/>
</dbReference>
<keyword evidence="4" id="KW-0863">Zinc-finger</keyword>
<comment type="similarity">
    <text evidence="2">Belongs to the RRN7/TAF1B family.</text>
</comment>
<dbReference type="AlphaFoldDB" id="A0A166BWK1"/>
<gene>
    <name evidence="13" type="ORF">SISSUDRAFT_988631</name>
</gene>
<accession>A0A166BWK1</accession>
<evidence type="ECO:0000256" key="3">
    <source>
        <dbReference type="ARBA" id="ARBA00022723"/>
    </source>
</evidence>
<dbReference type="PANTHER" id="PTHR31576">
    <property type="entry name" value="TATA BOX-BINDING PROTEIN-ASSOCIATED FACTOR RNA POLYMERASE I SUBUNIT B"/>
    <property type="match status" value="1"/>
</dbReference>
<dbReference type="Pfam" id="PF20644">
    <property type="entry name" value="Rrn7_cyclin_N"/>
    <property type="match status" value="1"/>
</dbReference>
<feature type="region of interest" description="Disordered" evidence="10">
    <location>
        <begin position="130"/>
        <end position="176"/>
    </location>
</feature>
<keyword evidence="14" id="KW-1185">Reference proteome</keyword>
<keyword evidence="9" id="KW-0539">Nucleus</keyword>
<comment type="subcellular location">
    <subcellularLocation>
        <location evidence="1">Nucleus</location>
        <location evidence="1">Nucleolus</location>
    </subcellularLocation>
</comment>
<evidence type="ECO:0000313" key="13">
    <source>
        <dbReference type="EMBL" id="KZT36824.1"/>
    </source>
</evidence>
<evidence type="ECO:0000256" key="10">
    <source>
        <dbReference type="SAM" id="MobiDB-lite"/>
    </source>
</evidence>
<dbReference type="Pfam" id="PF20645">
    <property type="entry name" value="Rrn7_cyclin_C"/>
    <property type="match status" value="1"/>
</dbReference>
<sequence length="579" mass="64334">MPIRKRCPICASKKWHKEPQSGLIICSEGHVLENYRNETNATTELGPHARKKRTIKSSKKGKAAADRSDPHIYYGGRATYHYFQCLQLLLRQQIAVLSETWNLPPEFENVCRDIWALHLSLLPDVPPPEPFLFATGTGEKNKSGREKSGDGASGEESGSSSGSSESSEDEDDENERTLARMMREASIAGDEHDGIPHIPQPIASSSKKNKRHEFDTPASTIAVLVIGCWLLRVPVMYMDFVRLIERYTLPYLDPCRNFPQEMTRHLSKYTRTLLSPRWPPNPLAIHKLVSRLARLMYAKYEIKIPEVNGAPMMWRAARAMSGTATLYVQAKALAQTLSLPLTLHFTLGPSLDNEKENGPRWHADDNVPVEVSLVAVVIIVLKMTHGYDGTERRSMVDEGDLGCAMAEREAYIAELKKQVVDGTRTEEAVLSGRSERPVNEWHPAEIDAYLQMCEVGLLGDESARKTGKARSIADECTHSIDPGFDLVSAYFGGEAGDGHVQAEGSSRRFSPLPATGLPDEATGIEPGSWHSVYNTQDILGEVPDEYGTVLAVGARWAGVSVEEVSRVVERFERRLSSRE</sequence>
<evidence type="ECO:0008006" key="15">
    <source>
        <dbReference type="Google" id="ProtNLM"/>
    </source>
</evidence>
<dbReference type="Proteomes" id="UP000076798">
    <property type="component" value="Unassembled WGS sequence"/>
</dbReference>
<keyword evidence="8" id="KW-0804">Transcription</keyword>
<protein>
    <recommendedName>
        <fullName evidence="15">RRN7-type domain-containing protein</fullName>
    </recommendedName>
</protein>
<keyword evidence="3" id="KW-0479">Metal-binding</keyword>
<feature type="region of interest" description="Disordered" evidence="10">
    <location>
        <begin position="189"/>
        <end position="211"/>
    </location>
</feature>
<feature type="domain" description="Rrn7/TAF1B C-terminal cyclin" evidence="12">
    <location>
        <begin position="279"/>
        <end position="454"/>
    </location>
</feature>
<dbReference type="InterPro" id="IPR048538">
    <property type="entry name" value="Rrn7_cyclin_C"/>
</dbReference>
<proteinExistence type="inferred from homology"/>
<evidence type="ECO:0000256" key="4">
    <source>
        <dbReference type="ARBA" id="ARBA00022771"/>
    </source>
</evidence>
<evidence type="ECO:0000256" key="6">
    <source>
        <dbReference type="ARBA" id="ARBA00023015"/>
    </source>
</evidence>
<dbReference type="PANTHER" id="PTHR31576:SF2">
    <property type="entry name" value="TATA BOX-BINDING PROTEIN-ASSOCIATED FACTOR RNA POLYMERASE I SUBUNIT B"/>
    <property type="match status" value="1"/>
</dbReference>
<evidence type="ECO:0000256" key="5">
    <source>
        <dbReference type="ARBA" id="ARBA00022833"/>
    </source>
</evidence>
<dbReference type="GO" id="GO:0001164">
    <property type="term" value="F:RNA polymerase I core promoter sequence-specific DNA binding"/>
    <property type="evidence" value="ECO:0007669"/>
    <property type="project" value="InterPro"/>
</dbReference>
<dbReference type="InterPro" id="IPR033599">
    <property type="entry name" value="TAF1B/Rrn7"/>
</dbReference>
<dbReference type="GO" id="GO:0008270">
    <property type="term" value="F:zinc ion binding"/>
    <property type="evidence" value="ECO:0007669"/>
    <property type="project" value="UniProtKB-KW"/>
</dbReference>
<name>A0A166BWK1_9AGAM</name>
<feature type="compositionally biased region" description="Basic and acidic residues" evidence="10">
    <location>
        <begin position="139"/>
        <end position="149"/>
    </location>
</feature>
<keyword evidence="5" id="KW-0862">Zinc</keyword>
<feature type="domain" description="Rrn7/TAF1B N-terminal cyclin" evidence="11">
    <location>
        <begin position="86"/>
        <end position="260"/>
    </location>
</feature>
<organism evidence="13 14">
    <name type="scientific">Sistotremastrum suecicum HHB10207 ss-3</name>
    <dbReference type="NCBI Taxonomy" id="1314776"/>
    <lineage>
        <taxon>Eukaryota</taxon>
        <taxon>Fungi</taxon>
        <taxon>Dikarya</taxon>
        <taxon>Basidiomycota</taxon>
        <taxon>Agaricomycotina</taxon>
        <taxon>Agaricomycetes</taxon>
        <taxon>Sistotremastrales</taxon>
        <taxon>Sistotremastraceae</taxon>
        <taxon>Sistotremastrum</taxon>
    </lineage>
</organism>
<evidence type="ECO:0000256" key="1">
    <source>
        <dbReference type="ARBA" id="ARBA00004604"/>
    </source>
</evidence>
<evidence type="ECO:0000256" key="7">
    <source>
        <dbReference type="ARBA" id="ARBA00023125"/>
    </source>
</evidence>
<feature type="compositionally biased region" description="Low complexity" evidence="10">
    <location>
        <begin position="154"/>
        <end position="165"/>
    </location>
</feature>
<evidence type="ECO:0000256" key="2">
    <source>
        <dbReference type="ARBA" id="ARBA00006899"/>
    </source>
</evidence>
<dbReference type="STRING" id="1314776.A0A166BWK1"/>
<keyword evidence="7" id="KW-0238">DNA-binding</keyword>
<evidence type="ECO:0000256" key="8">
    <source>
        <dbReference type="ARBA" id="ARBA00023163"/>
    </source>
</evidence>
<evidence type="ECO:0000256" key="9">
    <source>
        <dbReference type="ARBA" id="ARBA00023242"/>
    </source>
</evidence>
<evidence type="ECO:0000259" key="12">
    <source>
        <dbReference type="Pfam" id="PF20645"/>
    </source>
</evidence>
<dbReference type="InterPro" id="IPR048540">
    <property type="entry name" value="Rrn7_cyclin_N"/>
</dbReference>
<keyword evidence="6" id="KW-0805">Transcription regulation</keyword>
<dbReference type="EMBL" id="KV428098">
    <property type="protein sequence ID" value="KZT36824.1"/>
    <property type="molecule type" value="Genomic_DNA"/>
</dbReference>
<dbReference type="OrthoDB" id="428577at2759"/>
<evidence type="ECO:0000313" key="14">
    <source>
        <dbReference type="Proteomes" id="UP000076798"/>
    </source>
</evidence>
<reference evidence="13 14" key="1">
    <citation type="journal article" date="2016" name="Mol. Biol. Evol.">
        <title>Comparative Genomics of Early-Diverging Mushroom-Forming Fungi Provides Insights into the Origins of Lignocellulose Decay Capabilities.</title>
        <authorList>
            <person name="Nagy L.G."/>
            <person name="Riley R."/>
            <person name="Tritt A."/>
            <person name="Adam C."/>
            <person name="Daum C."/>
            <person name="Floudas D."/>
            <person name="Sun H."/>
            <person name="Yadav J.S."/>
            <person name="Pangilinan J."/>
            <person name="Larsson K.H."/>
            <person name="Matsuura K."/>
            <person name="Barry K."/>
            <person name="Labutti K."/>
            <person name="Kuo R."/>
            <person name="Ohm R.A."/>
            <person name="Bhattacharya S.S."/>
            <person name="Shirouzu T."/>
            <person name="Yoshinaga Y."/>
            <person name="Martin F.M."/>
            <person name="Grigoriev I.V."/>
            <person name="Hibbett D.S."/>
        </authorList>
    </citation>
    <scope>NUCLEOTIDE SEQUENCE [LARGE SCALE GENOMIC DNA]</scope>
    <source>
        <strain evidence="13 14">HHB10207 ss-3</strain>
    </source>
</reference>